<dbReference type="AlphaFoldDB" id="A0A6P7YJ57"/>
<dbReference type="GeneID" id="115472799"/>
<dbReference type="RefSeq" id="XP_030063095.1">
    <property type="nucleotide sequence ID" value="XM_030207235.1"/>
</dbReference>
<dbReference type="KEGG" id="muo:115472799"/>
<organism evidence="2 3">
    <name type="scientific">Microcaecilia unicolor</name>
    <dbReference type="NCBI Taxonomy" id="1415580"/>
    <lineage>
        <taxon>Eukaryota</taxon>
        <taxon>Metazoa</taxon>
        <taxon>Chordata</taxon>
        <taxon>Craniata</taxon>
        <taxon>Vertebrata</taxon>
        <taxon>Euteleostomi</taxon>
        <taxon>Amphibia</taxon>
        <taxon>Gymnophiona</taxon>
        <taxon>Siphonopidae</taxon>
        <taxon>Microcaecilia</taxon>
    </lineage>
</organism>
<feature type="transmembrane region" description="Helical" evidence="1">
    <location>
        <begin position="102"/>
        <end position="126"/>
    </location>
</feature>
<evidence type="ECO:0000313" key="2">
    <source>
        <dbReference type="Proteomes" id="UP000515156"/>
    </source>
</evidence>
<accession>A0A6P7YJ57</accession>
<sequence>MACTSQAANLGESECISTSVSYSRSSKHIDSIQWMQELYNGQVLTVLRTQNDSSFPDGSMEDCVEKLKDSGIQIPLEEYKAFIQNPVLKPEIRRHMFLNSRAFGMVLAVIFYMIMWTNIYCILQMFSVGHHWSVSIFVSLCATVATIIIILILNHHQRKLNVNTDLSLAVVNETFMKYNVLVGVTDVMDGYQHALLMWFVYFNLERCLQTLSIYLAELTRNEQSALKYLKQLSILVETVNEPDKEGEEALLLSSKRSSKRKAFIPSEVVPLVPDGVPKVMAYQLLVLFSGCYIRLLVTSQLPYIAVTRHAEKTNSPCLCQFIEISTLQSGHCWL</sequence>
<dbReference type="Proteomes" id="UP000515156">
    <property type="component" value="Chromosome 6"/>
</dbReference>
<dbReference type="FunCoup" id="A0A6P7YJ57">
    <property type="interactions" value="132"/>
</dbReference>
<dbReference type="Pfam" id="PF14800">
    <property type="entry name" value="DUF4481"/>
    <property type="match status" value="1"/>
</dbReference>
<proteinExistence type="predicted"/>
<feature type="transmembrane region" description="Helical" evidence="1">
    <location>
        <begin position="132"/>
        <end position="153"/>
    </location>
</feature>
<gene>
    <name evidence="3" type="primary">TMEM268</name>
</gene>
<keyword evidence="2" id="KW-1185">Reference proteome</keyword>
<dbReference type="InterPro" id="IPR028054">
    <property type="entry name" value="DUF4481"/>
</dbReference>
<keyword evidence="1" id="KW-0472">Membrane</keyword>
<dbReference type="PANTHER" id="PTHR31193:SF1">
    <property type="entry name" value="TRANSMEMBRANE PROTEIN 268"/>
    <property type="match status" value="1"/>
</dbReference>
<reference evidence="3" key="1">
    <citation type="submission" date="2025-08" db="UniProtKB">
        <authorList>
            <consortium name="RefSeq"/>
        </authorList>
    </citation>
    <scope>IDENTIFICATION</scope>
</reference>
<keyword evidence="1" id="KW-1133">Transmembrane helix</keyword>
<dbReference type="InParanoid" id="A0A6P7YJ57"/>
<dbReference type="OrthoDB" id="8250049at2759"/>
<dbReference type="CTD" id="203197"/>
<keyword evidence="1 3" id="KW-0812">Transmembrane</keyword>
<name>A0A6P7YJ57_9AMPH</name>
<evidence type="ECO:0000256" key="1">
    <source>
        <dbReference type="SAM" id="Phobius"/>
    </source>
</evidence>
<protein>
    <submittedName>
        <fullName evidence="3">Transmembrane protein 268</fullName>
    </submittedName>
</protein>
<dbReference type="PANTHER" id="PTHR31193">
    <property type="entry name" value="TRANSMEMBRANE PROTEIN C9ORF91"/>
    <property type="match status" value="1"/>
</dbReference>
<evidence type="ECO:0000313" key="3">
    <source>
        <dbReference type="RefSeq" id="XP_030063095.1"/>
    </source>
</evidence>